<dbReference type="eggNOG" id="ENOG5032C7I">
    <property type="taxonomic scope" value="Bacteria"/>
</dbReference>
<keyword evidence="3" id="KW-1185">Reference proteome</keyword>
<reference evidence="2 3" key="1">
    <citation type="submission" date="2014-03" db="EMBL/GenBank/DDBJ databases">
        <title>Genomics of Bifidobacteria.</title>
        <authorList>
            <person name="Ventura M."/>
            <person name="Milani C."/>
            <person name="Lugli G.A."/>
        </authorList>
    </citation>
    <scope>NUCLEOTIDE SEQUENCE [LARGE SCALE GENOMIC DNA]</scope>
    <source>
        <strain evidence="2 3">JCM 13495</strain>
    </source>
</reference>
<feature type="region of interest" description="Disordered" evidence="1">
    <location>
        <begin position="127"/>
        <end position="159"/>
    </location>
</feature>
<protein>
    <submittedName>
        <fullName evidence="2">Uncharacterized protein</fullName>
    </submittedName>
</protein>
<proteinExistence type="predicted"/>
<feature type="compositionally biased region" description="Basic and acidic residues" evidence="1">
    <location>
        <begin position="127"/>
        <end position="144"/>
    </location>
</feature>
<evidence type="ECO:0000313" key="3">
    <source>
        <dbReference type="Proteomes" id="UP000029080"/>
    </source>
</evidence>
<gene>
    <name evidence="2" type="ORF">BITS_1859</name>
</gene>
<accession>A0A087E8C9</accession>
<sequence length="159" mass="18230">MTVNQMQVEGVRRDRTIIMRVDAETKQLMRRVAAERRQSIARTTVELYRQADGQQVREQKEHDSPTVEELRRIRSEIWRIGHNINQIARLTNTELGAAHEDVTTVRNQVDRCERIMAGIDRIISAGLRDDGDRADRVGKPKPDAARSPGASTPYARDMR</sequence>
<name>A0A087E8C9_9BIFI</name>
<dbReference type="EMBL" id="JGZU01000020">
    <property type="protein sequence ID" value="KFJ04030.1"/>
    <property type="molecule type" value="Genomic_DNA"/>
</dbReference>
<evidence type="ECO:0000256" key="1">
    <source>
        <dbReference type="SAM" id="MobiDB-lite"/>
    </source>
</evidence>
<dbReference type="Proteomes" id="UP000029080">
    <property type="component" value="Unassembled WGS sequence"/>
</dbReference>
<evidence type="ECO:0000313" key="2">
    <source>
        <dbReference type="EMBL" id="KFJ04030.1"/>
    </source>
</evidence>
<dbReference type="STRING" id="356829.BITS_1859"/>
<dbReference type="AlphaFoldDB" id="A0A087E8C9"/>
<dbReference type="RefSeq" id="WP_051264353.1">
    <property type="nucleotide sequence ID" value="NZ_JGZU01000020.1"/>
</dbReference>
<comment type="caution">
    <text evidence="2">The sequence shown here is derived from an EMBL/GenBank/DDBJ whole genome shotgun (WGS) entry which is preliminary data.</text>
</comment>
<organism evidence="2 3">
    <name type="scientific">Bifidobacterium tsurumiense</name>
    <dbReference type="NCBI Taxonomy" id="356829"/>
    <lineage>
        <taxon>Bacteria</taxon>
        <taxon>Bacillati</taxon>
        <taxon>Actinomycetota</taxon>
        <taxon>Actinomycetes</taxon>
        <taxon>Bifidobacteriales</taxon>
        <taxon>Bifidobacteriaceae</taxon>
        <taxon>Bifidobacterium</taxon>
    </lineage>
</organism>
<dbReference type="OrthoDB" id="3871898at2"/>